<dbReference type="Proteomes" id="UP000660070">
    <property type="component" value="Unassembled WGS sequence"/>
</dbReference>
<comment type="caution">
    <text evidence="1">The sequence shown here is derived from an EMBL/GenBank/DDBJ whole genome shotgun (WGS) entry which is preliminary data.</text>
</comment>
<protein>
    <recommendedName>
        <fullName evidence="3">TonB C-terminal domain-containing protein</fullName>
    </recommendedName>
</protein>
<evidence type="ECO:0000313" key="1">
    <source>
        <dbReference type="EMBL" id="MBF8457998.1"/>
    </source>
</evidence>
<organism evidence="1 2">
    <name type="scientific">Kaistella gelatinilytica</name>
    <dbReference type="NCBI Taxonomy" id="2787636"/>
    <lineage>
        <taxon>Bacteria</taxon>
        <taxon>Pseudomonadati</taxon>
        <taxon>Bacteroidota</taxon>
        <taxon>Flavobacteriia</taxon>
        <taxon>Flavobacteriales</taxon>
        <taxon>Weeksellaceae</taxon>
        <taxon>Chryseobacterium group</taxon>
        <taxon>Kaistella</taxon>
    </lineage>
</organism>
<name>A0ABS0FE60_9FLAO</name>
<evidence type="ECO:0008006" key="3">
    <source>
        <dbReference type="Google" id="ProtNLM"/>
    </source>
</evidence>
<sequence>MISKIIAVVFCATTSFVFSQQTKQLKIIKQKYDIEVEKYSKICEADLKKTNLSEEKRNISDRCRNAISLINSKRNRENLQELARIKAEGTGNNIAGSTEDLEFSKQSEEIPEYPGGFNQFRSEVGNNFDTEAIAGDGVFRCEITFVIERDGSITEVKAGGNNSDFNTQAELAVYLVENKFSVAKLNGIPVRYRMRLPLSLSFE</sequence>
<dbReference type="EMBL" id="JADPVI010000003">
    <property type="protein sequence ID" value="MBF8457998.1"/>
    <property type="molecule type" value="Genomic_DNA"/>
</dbReference>
<accession>A0ABS0FE60</accession>
<evidence type="ECO:0000313" key="2">
    <source>
        <dbReference type="Proteomes" id="UP000660070"/>
    </source>
</evidence>
<dbReference type="RefSeq" id="WP_196080468.1">
    <property type="nucleotide sequence ID" value="NZ_JADPVI010000003.1"/>
</dbReference>
<reference evidence="1 2" key="1">
    <citation type="submission" date="2020-11" db="EMBL/GenBank/DDBJ databases">
        <title>Kaistella gelatinilytica sp. nov., a flavobacterium isolated from Antarctic Soil.</title>
        <authorList>
            <person name="Li J."/>
        </authorList>
    </citation>
    <scope>NUCLEOTIDE SEQUENCE [LARGE SCALE GENOMIC DNA]</scope>
    <source>
        <strain evidence="1 2">G5-32</strain>
    </source>
</reference>
<proteinExistence type="predicted"/>
<keyword evidence="2" id="KW-1185">Reference proteome</keyword>
<gene>
    <name evidence="1" type="ORF">IV494_12500</name>
</gene>